<dbReference type="PANTHER" id="PTHR38340">
    <property type="entry name" value="S-LAYER PROTEIN"/>
    <property type="match status" value="1"/>
</dbReference>
<feature type="compositionally biased region" description="Low complexity" evidence="3">
    <location>
        <begin position="6389"/>
        <end position="6398"/>
    </location>
</feature>
<dbReference type="InterPro" id="IPR018511">
    <property type="entry name" value="Hemolysin-typ_Ca-bd_CS"/>
</dbReference>
<sequence>MIIPSAWFHCIALGGAKWIWRATLNIEHLLKQLRQRSNRASKRGRDDSERKVRTRRALNRRRRARLESLEDRRLLASDVSLSGNTLLAVGDDDVHNQYHLQLVDFHGTESFQISSNTFISEDDPALYDMSVDEKKVVVGTGSISGVEIRGGAKDNVFTVGDLSGYLIQLDGEAGTDGYVLKDLFGTVAVNDTGGAIDLTHLTSPWTTSLSGGTATVEVDGGASTATIPNANAYTMTPNSLSWSSALTAINEGLEELASLGDELVTHDRLLENQSVLNQKSVGSFLPIGEIFREKIANPVASYFSSGGSPEINVWGLLEELQSVKASSQLGDALLNWEIDAEIIGKSERETLALEITAELVHSSVDLSLPDSLLNMDGTLENSLGVDELKANLTTGFTWDLSIGWDVSSVPYFFVDFTDDVRVTATIGDIDADFKLNAGLLGLEVGKHGPASASSSLQFDFETTLPLSELSSLDGKNGGASDGVVQTIELQSSDRMELLSDDANPSAQLDVDLYAVATGISGISESEAVHIQWSDDLYSEADPVLSEDLTTSEFEPFFQSDATTLLQMAEQFSIFLETLSAKTLDSNVVPLTESLTVADLVDVSGVYENLVVEPTRLPQHTSATSILAVNGGDPLGTSGDGDSDLVLQLRNGDKYHIDLDFGNPTTLGAVVQLIVHAVNDSSKLVVVQDPKRGLTLADLTSGDHKFEFSAETDSEGEDYAVVGNLGLDAVAVERDVTGDASDEWVIDVAPVNGPAFTSIQSFAKLANDLTAGVVTGLAYDADASGGPTLSFEVVIDQSIADQNGNAMSLIDLGELKQIDLSAGTIDVSNARVQMQFPFDLLLTEVGSDVERTTPLAELNGGRGVSVSQDIDGFLADLDIRVGDGTTFSVDLDLGLGIRSLSDFGIVDGSGSDLSVILNDGSHFEVDLAETVDSTGNVAGTLAELFELINASALDAGVTSEQFTATIDAARSSLRLLDKTTGASSFAVSGRVADALVFGTSVSIEVDGKDAILFENTVGTLGDLVSRITDAAETAGLTLPDPDNAGASWDFDVRLVGAGIEIVDQTTIGSEITGNAETNTTEDQLHATGTFTGKTLSFRTVTITGGAGEGQTRTIQSNTNDVLTLTEKWDVQPDATSIFQVNNGLFVNAANRSAAAFGLGLTNDQRVDGSERTVGGAPLHGDTSSRRLQLMQVSEPHLQISMDLDEGTQGAGTGIYGPLEVAVSAVSVNAASFQTELTLRGKTLDRLNSGLEDPYSMLLQDGNIVSTSAFDLSMQVGSDPRVAIDGATGTTSFDVSVANIFDVQSGDEVLIPTMSSDDDVRALLQSLASVTMDDFLSTLESVSDYLFELQTQSKLGKSLPGLPKSVGSMLGFGENFEKRLDEIRDLPIATLQQLHAALNDTTQKTTNTLAGAMATSLSFEKATSQFLFDLHYLLEQINPSLPLTLNLTSLGDDLNAAGDNLQALGLRQVAAIVDSSGTSLLDVVADGEMHVVVGMDLTNPDAPATKLVSDPDADEGTRAEFHVKASSAESMNFPAVLGSMAVGVFGGQFVLNRDGVVGTSDSATYEVKLKSDVDAATALEGAALPVITKIDVAGEAKGSFGLVLPESVIPQDAPTHLTPNITVEVTNLNDIAADNPSRSSTLTTNMSGNPGEWATFETLTQNFSLTDSMEGFKLGVQRLFRGLDDVFDTALLGQDLPLVGKQLAEAANFLDQIGESVYANLDLLPKSGITMDSVHVALFDAFGPGGFGWLQDSTLRSNPDTFVNIDDVGVTRETIVTASGRELVTGVEYRMDLEMTPESLQFPIDLDLLLPGVGLTTEALADVKFGFKMPLIVGVSVLDGVYLDVASDNEVEISLDISLPSHVASLSGEASLSFFNTDSTQPKISRDQGSWIFDGFKVGQIIEVEGSDNPANNDGRFVITAIDALGTELTLAATDEALAASSLTDDRVVPEGPTTDIQVQVSTVSMTGGNAVDFNASQQTIARGAGSWLEDGFRVGDTIIVDNAGSNDGSWIISAIDAVGRTLTLEGGPTTNASGVAGVRIRSNQQHGFDAEMGVLPYRVWDATPDQSEFTGTFVFDLHGPNESGSQTRLSVNDLDSQPEFPVAPRNGFTTAPLSGLLTLTEGTGVGQEIVLNDISLQLETNLPRTAAFPPFRAQLDVTNWDWDLSDSLLTKGTPDEIAFNDVQFELVGFVRDFLGPSLTRFRAALEPMDGVIDFLTSEAMPILSALFGRTSYASAPGIFGGRSEAGDFAGAADVIRKLVDGGTPSHTGFTNYLDLIGFADSKRTLTAISELTGQHWIDMGRFDVSVSEAMSRNATVETIYDESSNAERLKGDFGDAPLRLSGSPELAFSMSENSIERRNLVLTGQTVSWGYSAVTGSTLTSSVPWSTYGVEEGFTLTIQNLTGANAVFNGSYTVGLVSGTTAQISRDGFNLVGTSISVPRLVINASTWIRDGFQAGQTIRIDGGTNVGTYTVSSVSETELTVSSSFVAEETVPSSANPNVRVQNAVGDYSGSIKGQINAVLNDPLASAQQAAASFLMTQTLPGRGIGYGFDLLGGVTREVFSPIDSALKGFDPIELPILNQAFGLLIGDTTFDGKSAAESNLLHYSTPELQFTLYQDFPLDKKTFFCEVPFGSAFASSGICDVVSSGSPTPFVSVSFEARMDYGVAVDTTGLELYRDSGNPDAIIEGFYFDDTDGVDLNPSLIGGNESGPVGTSYGLTDVPQSRILGGIGVGVFRKFGTGLGNLKVGVELSFHTGQDLNFHDPNGDGRIRASEFDVLTESAVDENGLLTFANSENAFDKSVRIEVRGDAFLKIKALFITIIDVRVNIFTIGFNIPLESKSFASPNLATLSGGTLRLHVGESDAATRGYRTGNVNEAIYVGYNPRTNEIVVSGFGSQSERFHASSVSLIEASAGTGNDLLFVRPEVTRQVSFDGGEGDDVMFGGSGPDELVGGLGNDSIDGRLGDDSIWGDLKVGATGGLDWLFGGDGRDTIYGGPGIDVIRGWRDDDDLHGGDGDDLIDGGQGNDTLHGDDGIDFLLGNIGHDTIVGGAKDDRLEGGPGRDALYGEAGEDVLFGGLGNDSLDGGADIDSLYGQHHNDSLQGGAADDLLDGGLGSDQVYGGDGDDLVYSRDGNDHLDGQEGDDTFKVYFARGKVNSLLSILDTGMSGVDVFDAIGTIDPDQFLLRASVSGTNAFVAVLTDPGHSSDEAAYNPSVQRVNYLGVERILVQGGMGDDQFAVDDTAAEVTIDGGDGDDAFQVGQLFRSQRTEVDANVSVDDVFATIETTRGFLSNGISQPMTISGGLGDDHFVVFHNQAVLTLNGNEGDDGFEVRAFALVGSREPERARTDITGGAGADLVQYAVNAPVNIDGGDGFDTLTVIGTEFGDDFVITEDGVYGAGLTIDFTNIESLRVDAAEGNDRFYVKSTSEKFLTELFGGLGDDTFNLSGDTPPVVSNDLKGHSGIVTNNMSYSSDLRYEDLKLHGVSSNVADNEEPFVVIRTSNGSTIVGETGAVDASVVDFYEVVLTQTPMSGFDVLVQALAPLPSTAGRELGALAFRLSSVAPGSEKKADGSAVTLTFTSENWFIPQRVDILADDEVQLDTGRLFTRDELSESDTFSYDDAAFEGRQSAVINHIVSSTATTIVGTPLVLSDSPTITIETSLPSHEFVGETITVTLSDGLTTQTRRITDVRLVGGKMQLTVDRSWLAGAHLPDTSSNYSIVLAESTEAGHPVDIRNTTFTVNDPSDPTNPLIEEPKDFLGRQITIIDGSGVGQSRFITGADQVVTFASSAVEIDRSNPKTFALQLSTGGESVTPTTGGMLNLRFVADLDYNSETIEVTLDGSQLDVLFNDYSGRQYSFVQASIPLTQSQLQAALTDGRLELGLNPSDSVNNLDDYYEFKSSVSFDLQFHIDVVNSNLVPGIGDDVRFTLDRGWSLTNPPALDSRYQIAVDDSLVGRVSGFDESPVGLPADPSFPAELDTRTTFVDSDADFTAVEFGAEGLRGATIEIVGGPGAGQRRLILDAIDAKTLILNGDWRTDPVAGESVYRIARFDGLAVSSVSVEVNDNDEAGIVVDETHGLDLSESTDGILGEDTVTAVIEGGDGDQLGERDVLRLKLTRQPSFDVTMRLVYDDVQLSLQTTDGHSIASNSLVFTPGNWDVVQEVMIIGLVDQIREGFHVSQIGLELGSKDEDQELSKVDQFNIPDTAAVEWVGLSERPTGVTSVEYKGQNLQLKDDAVPAGTESKPVYAIVSNKIVFFAGEEVIKVSGSDLAISYNYVDPGFGDAFTHPVLVRISDADAPTVLVRETGGSTDVVEGATPFMVLELDGDAIPTSDVVGETVTVSDGTGVGQTATIIANEGNQITLDTVWETVPDETSELTLIVSGNAEQRMVTSNGTLAWGEDRYELVLTSPPVDDVAAGRRVVEAVVTPEVTKTTRTGGVRTDARQVEIFNLDGLDASRVRVDPDNANNLIVAFDETNWDVPVRIGVRVIDDLLVDGGDTKVFAPGPNTLSGILGPVIVNGSGGDGSLAGLGNPEILPQETNVKPATGEVESIVGTTVTFKTLTSEQLFSAGLASDLSNVQSLVGQTFEVVATKATDNWSKDFPLATEGSPRDPVVGQFRLITEATVQDGQVVVTLNERFGLGGDLDSLEAGADTSSVDLRLSRQEQLRLGIANVGDLYGRTIELNDADGQMLSSAVIISAVADPDGLITIDVEADWTSIAADATSFFIQSDDLVKKFAITSESLNFFVNEQTSVDYMFVHDEDSPADSTGHLTADRLWGLNMGPDVTVGGRLQPGGVQYGNLEVLQIDLGRGNNDFYVSGTHKRADDPTTAEDETFQTWTIINGGDDVYWPDHGLVDDWSCSGGDVDHVPGTGREGDRFCIDVNAESVTDVVTGSVSSASNAVETALASLVDTSAPFGVDDGLVGMELTMTSGDGIDHSYTIIRNTEDTISLRGDWIDLPNAEDTYTITDLADGPIAINAQGGHDRVDASASTLGVVAFGGLGRDTLIGGSGDDILFGDRGRVDYSTAADGDGQSTIVTRLGHAPQPVSGHATGGFDESGNLVDGNALFPVADGFDIGLVGLMVDINNGTGFLQTPRLITVNDENTLSISPDFTETLDATSEYRISTYPEDQTDGIVRGPTRLITVDDLEGDVDTISGGAGADQIFGGAGDDDVFGEAGDDVILGDTGVIKRAPLDANATGTVIASALDLVQTKSPDAGGKDLISGGDDNDIIFGGFESDYINYDRAEVAGVGESGNDIIVGDGGTADFDVDSGAAILIEVSTNEPTFGSDDWITAGAGEKILFGGAGDDQLLAGSDNLPDIIIGDEGTATFDAGTGLRVRIATQTADIGGNDTITAGDALNILLGGSGDDLITGGDSQDVIFGDNGEIQFDASGIRKRMITTDPTFGGVDTILGQGGNDILIGGADGDVISGGSEHDVILGDHGEVDFTRPADRNVISRFIELTDGGGNDTIDGDDGDDFIWGGQADDVIRGGAGQDDLVGGHNVPFGSDGDDTIEGGDDEDALLGDNGIITRELIGTELGTWTTYLAPFDHVVVRELQPFDDLDLVGGNDILSGDAGIDVILGQRGNDLIHGGTDDDELIGGLGADTINGDDGHDFILADAGQILRDTNEDGTPQLNSDGVWHRDILTERIARVIDIIPLGPTGLIDAPADLIDRLLDADQVVLASMHLPSGQLHTNSEGISQTVALLLDLVDADDDTVDGGDGNDIVLGQRGDDDLRGGLGDDLLIGDHGINVAPYETDLPQMIDATRLIAAVSGYDSLSGIELDLPGLGHLIVPDFVAEPGALVAERPRWDRVTDINAAFSNWANDDRISTMDNLRLSASVMLTPDFLGHTDVLSGEDAITGEGGDDWIVGDQWIVNSDLQSGIAPVDEAIERVQTTIAGIMHALESASLDRGVVQHSINAQPVVERDVSIASDSLQGGDGADTIIGDNVVVELPSTQAIPGSGTVAENAAELLRRLDVYRTLSDDAIQLVSRGHLDLIDQLLDDAEAARPTLPVIAGNDVQYVQHYQLKFGDDSLLGDAGSDTMVGGDALMIAPYVTGEEGDFPDSQGAVGLDPDSLRALEQNLFEQLRLQQVDLDERHQSRLINVAEELARRPSLDRIAYVPTLDRSIDNDTIEGGEGNDFIGGDFGVLVSPLLRDTPADDDALRDLDQHVEAMLDQIANLDRLDHATSFDRSVGREAQAASTTDAMAPESRHVQIGGQWTLGQDTLQGDGGSDVILGDHASMVAAITVDDPAAFTSLRRSNYHLEFIDDSMRTFLESSSLDGVTVSLQGDHIRGGDDNDMLMGAVGADDIDGEQGDDTILGGNGFDTLADGLGNNWIRNDGGNYPKLDPQEELGAFRFDNMTSVNKQLFLDAAAGAIAPVGWQVDSGGNENDPGNGDPDDPAVPTERDVDFDGDFIAVTGQPISYSATFESLPDGAIVSYLWEVKDSSGELVQTGAGQSVVFTLHVADDYTVEVDTVDTKNGAGTMTHTLKVLNHRRKSDDDAPGQFILIFGGTEGDNDIRLKDVRLEPNSVEVRTRTGRSSWTREIFSDISRVEVYGGDGNDDVSADRTLTIPVRLYGGAGDDELRGGAGNDFLDGGAGDDRLNGQSGNDAIVGGYGADRIDGGFDDDLLIADAIDEISADRLLRDWSNSSLTPADRMANLVTDLLDAKIADGAVDDSDGDRGTDWVFGQSIDTTHARRGDEDLQTIY</sequence>
<dbReference type="Gene3D" id="2.160.20.160">
    <property type="match status" value="1"/>
</dbReference>
<dbReference type="STRING" id="595434.RISK_001020"/>
<evidence type="ECO:0000313" key="5">
    <source>
        <dbReference type="Proteomes" id="UP000036367"/>
    </source>
</evidence>
<keyword evidence="2" id="KW-0964">Secreted</keyword>
<evidence type="ECO:0000256" key="1">
    <source>
        <dbReference type="ARBA" id="ARBA00004613"/>
    </source>
</evidence>
<dbReference type="Proteomes" id="UP000036367">
    <property type="component" value="Unassembled WGS sequence"/>
</dbReference>
<dbReference type="SUPFAM" id="SSF51120">
    <property type="entry name" value="beta-Roll"/>
    <property type="match status" value="9"/>
</dbReference>
<dbReference type="GO" id="GO:0004035">
    <property type="term" value="F:alkaline phosphatase activity"/>
    <property type="evidence" value="ECO:0007669"/>
    <property type="project" value="UniProtKB-EC"/>
</dbReference>
<comment type="subcellular location">
    <subcellularLocation>
        <location evidence="1">Secreted</location>
    </subcellularLocation>
</comment>
<keyword evidence="5" id="KW-1185">Reference proteome</keyword>
<proteinExistence type="predicted"/>
<dbReference type="EC" id="3.1.3.1" evidence="4"/>
<dbReference type="Pfam" id="PF00353">
    <property type="entry name" value="HemolysinCabind"/>
    <property type="match status" value="22"/>
</dbReference>
<evidence type="ECO:0000313" key="4">
    <source>
        <dbReference type="EMBL" id="KLU07219.1"/>
    </source>
</evidence>
<dbReference type="GO" id="GO:0005576">
    <property type="term" value="C:extracellular region"/>
    <property type="evidence" value="ECO:0007669"/>
    <property type="project" value="UniProtKB-SubCell"/>
</dbReference>
<dbReference type="SUPFAM" id="SSF49299">
    <property type="entry name" value="PKD domain"/>
    <property type="match status" value="1"/>
</dbReference>
<dbReference type="Gene3D" id="2.150.10.10">
    <property type="entry name" value="Serralysin-like metalloprotease, C-terminal"/>
    <property type="match status" value="8"/>
</dbReference>
<dbReference type="PROSITE" id="PS00330">
    <property type="entry name" value="HEMOLYSIN_CALCIUM"/>
    <property type="match status" value="7"/>
</dbReference>
<dbReference type="PATRIC" id="fig|595434.4.peg.979"/>
<dbReference type="PANTHER" id="PTHR38340:SF1">
    <property type="entry name" value="S-LAYER PROTEIN"/>
    <property type="match status" value="1"/>
</dbReference>
<dbReference type="InterPro" id="IPR035986">
    <property type="entry name" value="PKD_dom_sf"/>
</dbReference>
<evidence type="ECO:0000256" key="3">
    <source>
        <dbReference type="SAM" id="MobiDB-lite"/>
    </source>
</evidence>
<reference evidence="4" key="1">
    <citation type="submission" date="2015-05" db="EMBL/GenBank/DDBJ databases">
        <title>Permanent draft genome of Rhodopirellula islandicus K833.</title>
        <authorList>
            <person name="Kizina J."/>
            <person name="Richter M."/>
            <person name="Glockner F.O."/>
            <person name="Harder J."/>
        </authorList>
    </citation>
    <scope>NUCLEOTIDE SEQUENCE [LARGE SCALE GENOMIC DNA]</scope>
    <source>
        <strain evidence="4">K833</strain>
    </source>
</reference>
<keyword evidence="4" id="KW-0378">Hydrolase</keyword>
<name>A0A0J1EP04_RHOIS</name>
<organism evidence="4 5">
    <name type="scientific">Rhodopirellula islandica</name>
    <dbReference type="NCBI Taxonomy" id="595434"/>
    <lineage>
        <taxon>Bacteria</taxon>
        <taxon>Pseudomonadati</taxon>
        <taxon>Planctomycetota</taxon>
        <taxon>Planctomycetia</taxon>
        <taxon>Pirellulales</taxon>
        <taxon>Pirellulaceae</taxon>
        <taxon>Rhodopirellula</taxon>
    </lineage>
</organism>
<gene>
    <name evidence="4" type="ORF">RISK_001020</name>
</gene>
<evidence type="ECO:0000256" key="2">
    <source>
        <dbReference type="ARBA" id="ARBA00022525"/>
    </source>
</evidence>
<feature type="region of interest" description="Disordered" evidence="3">
    <location>
        <begin position="6383"/>
        <end position="6409"/>
    </location>
</feature>
<dbReference type="GO" id="GO:0005509">
    <property type="term" value="F:calcium ion binding"/>
    <property type="evidence" value="ECO:0007669"/>
    <property type="project" value="InterPro"/>
</dbReference>
<accession>A0A0J1EP04</accession>
<comment type="caution">
    <text evidence="4">The sequence shown here is derived from an EMBL/GenBank/DDBJ whole genome shotgun (WGS) entry which is preliminary data.</text>
</comment>
<feature type="region of interest" description="Disordered" evidence="3">
    <location>
        <begin position="37"/>
        <end position="56"/>
    </location>
</feature>
<dbReference type="InterPro" id="IPR011049">
    <property type="entry name" value="Serralysin-like_metalloprot_C"/>
</dbReference>
<dbReference type="InterPro" id="IPR001343">
    <property type="entry name" value="Hemolysn_Ca-bd"/>
</dbReference>
<dbReference type="PRINTS" id="PR00313">
    <property type="entry name" value="CABNDNGRPT"/>
</dbReference>
<dbReference type="InterPro" id="IPR050557">
    <property type="entry name" value="RTX_toxin/Mannuronan_C5-epim"/>
</dbReference>
<protein>
    <submittedName>
        <fullName evidence="4">Alkaline phosphatase</fullName>
        <ecNumber evidence="4">3.1.3.1</ecNumber>
    </submittedName>
</protein>
<dbReference type="EMBL" id="LECT01000007">
    <property type="protein sequence ID" value="KLU07219.1"/>
    <property type="molecule type" value="Genomic_DNA"/>
</dbReference>